<dbReference type="InterPro" id="IPR001375">
    <property type="entry name" value="Peptidase_S9_cat"/>
</dbReference>
<dbReference type="SUPFAM" id="SSF82171">
    <property type="entry name" value="DPP6 N-terminal domain-like"/>
    <property type="match status" value="1"/>
</dbReference>
<name>A0ABP7E684_9SPHN</name>
<feature type="domain" description="Peptidase S9 prolyl oligopeptidase catalytic" evidence="2">
    <location>
        <begin position="551"/>
        <end position="748"/>
    </location>
</feature>
<protein>
    <submittedName>
        <fullName evidence="4">S9 family peptidase</fullName>
    </submittedName>
</protein>
<evidence type="ECO:0000313" key="4">
    <source>
        <dbReference type="EMBL" id="GAA3713988.1"/>
    </source>
</evidence>
<sequence length="774" mass="84438">MLGFALASVGTAAMAADQTVPVPQAPAPVPVAAETADLTLARVFASPDLSGQQPRALRLSPDGTLLTSLRPRPDDRERFDLWATDTSTGAERMLVDSAKIGSGAELSEAEKMQRERARIGGSKGVVAYDWAPDGKSILVPLDGDLYIATLDGNVRRLTDTPGGELNPVVSPRGAFVSFVRDQNLFVQPIAGGAARALTKGEGGTVHWGEAEFVAQEEMDRRTGYWWSPDERYVAVERFDEAPVHVATRAAIGATGTKVFEQRYPAAGTPNVLVELYVMKADGTGQVKVNLGPEPDIYLARVDWMPDGSGLLVQRQSRDQKRLDILRVDPATGRTTILFSEKAGAKSWLNLSDSYHVLRDGSLIWRSERSGYGHLYRFAAGKWTQLTKGDWVVTGLVGVDEDKRRVYFTGTRDDVLEQHLYALNIAKPGDVTRLTERGYTNSATMDGSATRLIVSRSGPAQPAQVYLADADGKRLRWINENAIAPGHPYFPHLASHEPTKFGTIKAADGTTLHWEMITPKLEPGKTYPVFFQHYGGPGTGQQVTRGWQGALPQFLVDQGWIFFQIDNRGSYNRGKAFEDQIYHAMGTVEVADQLAGAEYLKSLPFVNPAKIATYGWSYGGYMSIKMLEKTPGVYAAAVSGAPVTDWSLYDTHYTERYLGDPRLDPQSYAGSAAIADAAKIIDPLLLIHGMADDNVFLDNSTAFASQMQKTGTPFEMMFYPGQTHRVGGPGVGEHLWKTILNFLDRTVKNRTLVTAAPMPDLNAAPAEPAVNTGPK</sequence>
<dbReference type="SUPFAM" id="SSF53474">
    <property type="entry name" value="alpha/beta-Hydrolases"/>
    <property type="match status" value="1"/>
</dbReference>
<dbReference type="PANTHER" id="PTHR11731:SF193">
    <property type="entry name" value="DIPEPTIDYL PEPTIDASE 9"/>
    <property type="match status" value="1"/>
</dbReference>
<dbReference type="Gene3D" id="3.40.50.1820">
    <property type="entry name" value="alpha/beta hydrolase"/>
    <property type="match status" value="1"/>
</dbReference>
<feature type="chain" id="PRO_5046727755" evidence="1">
    <location>
        <begin position="16"/>
        <end position="774"/>
    </location>
</feature>
<dbReference type="PANTHER" id="PTHR11731">
    <property type="entry name" value="PROTEASE FAMILY S9B,C DIPEPTIDYL-PEPTIDASE IV-RELATED"/>
    <property type="match status" value="1"/>
</dbReference>
<dbReference type="InterPro" id="IPR029058">
    <property type="entry name" value="AB_hydrolase_fold"/>
</dbReference>
<dbReference type="Pfam" id="PF00930">
    <property type="entry name" value="DPPIV_N"/>
    <property type="match status" value="1"/>
</dbReference>
<dbReference type="Proteomes" id="UP001500523">
    <property type="component" value="Unassembled WGS sequence"/>
</dbReference>
<dbReference type="Gene3D" id="2.140.10.30">
    <property type="entry name" value="Dipeptidylpeptidase IV, N-terminal domain"/>
    <property type="match status" value="1"/>
</dbReference>
<evidence type="ECO:0000313" key="5">
    <source>
        <dbReference type="Proteomes" id="UP001500523"/>
    </source>
</evidence>
<accession>A0ABP7E684</accession>
<evidence type="ECO:0000256" key="1">
    <source>
        <dbReference type="SAM" id="SignalP"/>
    </source>
</evidence>
<dbReference type="Pfam" id="PF00326">
    <property type="entry name" value="Peptidase_S9"/>
    <property type="match status" value="1"/>
</dbReference>
<dbReference type="InterPro" id="IPR050278">
    <property type="entry name" value="Serine_Prot_S9B/DPPIV"/>
</dbReference>
<gene>
    <name evidence="4" type="ORF">GCM10022268_23440</name>
</gene>
<keyword evidence="1" id="KW-0732">Signal</keyword>
<feature type="signal peptide" evidence="1">
    <location>
        <begin position="1"/>
        <end position="15"/>
    </location>
</feature>
<proteinExistence type="predicted"/>
<feature type="domain" description="Dipeptidylpeptidase IV N-terminal" evidence="3">
    <location>
        <begin position="167"/>
        <end position="461"/>
    </location>
</feature>
<dbReference type="EMBL" id="BAABBF010000005">
    <property type="protein sequence ID" value="GAA3713988.1"/>
    <property type="molecule type" value="Genomic_DNA"/>
</dbReference>
<evidence type="ECO:0000259" key="2">
    <source>
        <dbReference type="Pfam" id="PF00326"/>
    </source>
</evidence>
<keyword evidence="5" id="KW-1185">Reference proteome</keyword>
<dbReference type="InterPro" id="IPR002469">
    <property type="entry name" value="Peptidase_S9B_N"/>
</dbReference>
<comment type="caution">
    <text evidence="4">The sequence shown here is derived from an EMBL/GenBank/DDBJ whole genome shotgun (WGS) entry which is preliminary data.</text>
</comment>
<evidence type="ECO:0000259" key="3">
    <source>
        <dbReference type="Pfam" id="PF00930"/>
    </source>
</evidence>
<reference evidence="5" key="1">
    <citation type="journal article" date="2019" name="Int. J. Syst. Evol. Microbiol.">
        <title>The Global Catalogue of Microorganisms (GCM) 10K type strain sequencing project: providing services to taxonomists for standard genome sequencing and annotation.</title>
        <authorList>
            <consortium name="The Broad Institute Genomics Platform"/>
            <consortium name="The Broad Institute Genome Sequencing Center for Infectious Disease"/>
            <person name="Wu L."/>
            <person name="Ma J."/>
        </authorList>
    </citation>
    <scope>NUCLEOTIDE SEQUENCE [LARGE SCALE GENOMIC DNA]</scope>
    <source>
        <strain evidence="5">JCM 17498</strain>
    </source>
</reference>
<organism evidence="4 5">
    <name type="scientific">Sphingomonas cynarae</name>
    <dbReference type="NCBI Taxonomy" id="930197"/>
    <lineage>
        <taxon>Bacteria</taxon>
        <taxon>Pseudomonadati</taxon>
        <taxon>Pseudomonadota</taxon>
        <taxon>Alphaproteobacteria</taxon>
        <taxon>Sphingomonadales</taxon>
        <taxon>Sphingomonadaceae</taxon>
        <taxon>Sphingomonas</taxon>
    </lineage>
</organism>